<feature type="transmembrane region" description="Helical" evidence="1">
    <location>
        <begin position="174"/>
        <end position="196"/>
    </location>
</feature>
<dbReference type="PANTHER" id="PTHR37305">
    <property type="entry name" value="INTEGRAL MEMBRANE PROTEIN-RELATED"/>
    <property type="match status" value="1"/>
</dbReference>
<proteinExistence type="predicted"/>
<reference evidence="2 3" key="1">
    <citation type="submission" date="2016-03" db="EMBL/GenBank/DDBJ databases">
        <title>Sequencing of Lactobacillus Species from Commercial Turkeys.</title>
        <authorList>
            <person name="Johnson T.J."/>
            <person name="Youmans B.P."/>
            <person name="Case K.A."/>
        </authorList>
    </citation>
    <scope>NUCLEOTIDE SEQUENCE [LARGE SCALE GENOMIC DNA]</scope>
    <source>
        <strain evidence="2 3">UMNLA1</strain>
    </source>
</reference>
<dbReference type="Pfam" id="PF12730">
    <property type="entry name" value="ABC2_membrane_4"/>
    <property type="match status" value="1"/>
</dbReference>
<evidence type="ECO:0000313" key="2">
    <source>
        <dbReference type="EMBL" id="OXS38648.1"/>
    </source>
</evidence>
<accession>A0A226RLL6</accession>
<keyword evidence="1" id="KW-1133">Transmembrane helix</keyword>
<feature type="transmembrane region" description="Helical" evidence="1">
    <location>
        <begin position="20"/>
        <end position="36"/>
    </location>
</feature>
<organism evidence="2 3">
    <name type="scientific">Ligilactobacillus agilis</name>
    <dbReference type="NCBI Taxonomy" id="1601"/>
    <lineage>
        <taxon>Bacteria</taxon>
        <taxon>Bacillati</taxon>
        <taxon>Bacillota</taxon>
        <taxon>Bacilli</taxon>
        <taxon>Lactobacillales</taxon>
        <taxon>Lactobacillaceae</taxon>
        <taxon>Ligilactobacillus</taxon>
    </lineage>
</organism>
<name>A0A226RLL6_9LACO</name>
<evidence type="ECO:0008006" key="4">
    <source>
        <dbReference type="Google" id="ProtNLM"/>
    </source>
</evidence>
<comment type="caution">
    <text evidence="2">The sequence shown here is derived from an EMBL/GenBank/DDBJ whole genome shotgun (WGS) entry which is preliminary data.</text>
</comment>
<feature type="transmembrane region" description="Helical" evidence="1">
    <location>
        <begin position="143"/>
        <end position="167"/>
    </location>
</feature>
<feature type="transmembrane region" description="Helical" evidence="1">
    <location>
        <begin position="56"/>
        <end position="77"/>
    </location>
</feature>
<sequence>MLTLYRQEIFKLSKRKGPLMAMGILAVFNLLVAIVIKLNGKMFNAVGVFAANFLSTWLVALLLIGATATIVTSEFEYNTIKNIIYQAGSRQRVLVSKWLATLTYMVFLYAYMLVVNLLLKLILFNTNFSLSDKDGKFFIYQEWLYSAWGGFVKMLLVSSLVFLIAVLMKKSSAAIMVGTLTYLAVTLIGNVMEILLRKWEFLKWNPLNFTNYGNQLVDPTFANITHLTTNQLLWGSLAYTAVFLALGMWVFANKEV</sequence>
<dbReference type="EMBL" id="LUGO01000070">
    <property type="protein sequence ID" value="OXS38648.1"/>
    <property type="molecule type" value="Genomic_DNA"/>
</dbReference>
<dbReference type="PANTHER" id="PTHR37305:SF1">
    <property type="entry name" value="MEMBRANE PROTEIN"/>
    <property type="match status" value="1"/>
</dbReference>
<protein>
    <recommendedName>
        <fullName evidence="4">ABC transporter permease protein</fullName>
    </recommendedName>
</protein>
<dbReference type="Proteomes" id="UP000215261">
    <property type="component" value="Unassembled WGS sequence"/>
</dbReference>
<gene>
    <name evidence="2" type="ORF">AYP69_08520</name>
</gene>
<keyword evidence="1" id="KW-0812">Transmembrane</keyword>
<dbReference type="AlphaFoldDB" id="A0A226RLL6"/>
<feature type="transmembrane region" description="Helical" evidence="1">
    <location>
        <begin position="232"/>
        <end position="252"/>
    </location>
</feature>
<evidence type="ECO:0000313" key="3">
    <source>
        <dbReference type="Proteomes" id="UP000215261"/>
    </source>
</evidence>
<dbReference type="RefSeq" id="WP_089144039.1">
    <property type="nucleotide sequence ID" value="NZ_LUGD01000101.1"/>
</dbReference>
<feature type="transmembrane region" description="Helical" evidence="1">
    <location>
        <begin position="98"/>
        <end position="123"/>
    </location>
</feature>
<evidence type="ECO:0000256" key="1">
    <source>
        <dbReference type="SAM" id="Phobius"/>
    </source>
</evidence>
<keyword evidence="1" id="KW-0472">Membrane</keyword>